<dbReference type="HOGENOM" id="CLU_132631_1_0_0"/>
<protein>
    <recommendedName>
        <fullName evidence="3">Type II toxin-antitoxin system RelE/ParE family toxin</fullName>
    </recommendedName>
</protein>
<name>E3CUV3_9BACT</name>
<dbReference type="AlphaFoldDB" id="E3CUV3"/>
<dbReference type="eggNOG" id="COG4737">
    <property type="taxonomic scope" value="Bacteria"/>
</dbReference>
<dbReference type="PIRSF" id="PIRSF018634">
    <property type="entry name" value="UCP018634"/>
    <property type="match status" value="1"/>
</dbReference>
<accession>E3CUV3</accession>
<dbReference type="Pfam" id="PF06296">
    <property type="entry name" value="RelE"/>
    <property type="match status" value="1"/>
</dbReference>
<organism evidence="1 2">
    <name type="scientific">Aminomonas paucivorans DSM 12260</name>
    <dbReference type="NCBI Taxonomy" id="584708"/>
    <lineage>
        <taxon>Bacteria</taxon>
        <taxon>Thermotogati</taxon>
        <taxon>Synergistota</taxon>
        <taxon>Synergistia</taxon>
        <taxon>Synergistales</taxon>
        <taxon>Synergistaceae</taxon>
        <taxon>Aminomonas</taxon>
    </lineage>
</organism>
<dbReference type="InterPro" id="IPR009387">
    <property type="entry name" value="HigB-2"/>
</dbReference>
<gene>
    <name evidence="1" type="ORF">Apau_1660</name>
</gene>
<dbReference type="STRING" id="584708.Apau_1660"/>
<evidence type="ECO:0008006" key="3">
    <source>
        <dbReference type="Google" id="ProtNLM"/>
    </source>
</evidence>
<dbReference type="OrthoDB" id="573082at2"/>
<dbReference type="EMBL" id="CM001022">
    <property type="protein sequence ID" value="EFQ24079.1"/>
    <property type="molecule type" value="Genomic_DNA"/>
</dbReference>
<sequence length="123" mass="13655">MNRILRTAPFTRWMKDNDVDDASLEAAVQEMGTGLIDASLGGHLYKKRVALHGRGKRGGARTIVATRYEGTWFFLFGFRKNERSSITDRETKALQQLAKSLLGLSESELEAAIKAGDIQEVTP</sequence>
<dbReference type="RefSeq" id="WP_006301299.1">
    <property type="nucleotide sequence ID" value="NZ_CM001022.1"/>
</dbReference>
<dbReference type="Proteomes" id="UP000005096">
    <property type="component" value="Chromosome"/>
</dbReference>
<reference evidence="1 2" key="1">
    <citation type="journal article" date="2010" name="Stand. Genomic Sci.">
        <title>Non-contiguous finished genome sequence of Aminomonas paucivorans type strain (GLU-3).</title>
        <authorList>
            <person name="Pitluck S."/>
            <person name="Yasawong M."/>
            <person name="Held B."/>
            <person name="Lapidus A."/>
            <person name="Nolan M."/>
            <person name="Copeland A."/>
            <person name="Lucas S."/>
            <person name="Del Rio T.G."/>
            <person name="Tice H."/>
            <person name="Cheng J.F."/>
            <person name="Chertkov O."/>
            <person name="Goodwin L."/>
            <person name="Tapia R."/>
            <person name="Han C."/>
            <person name="Liolios K."/>
            <person name="Ivanova N."/>
            <person name="Mavromatis K."/>
            <person name="Ovchinnikova G."/>
            <person name="Pati A."/>
            <person name="Chen A."/>
            <person name="Palaniappan K."/>
            <person name="Land M."/>
            <person name="Hauser L."/>
            <person name="Chang Y.J."/>
            <person name="Jeffries C.D."/>
            <person name="Pukall R."/>
            <person name="Spring S."/>
            <person name="Rohde M."/>
            <person name="Sikorski J."/>
            <person name="Goker M."/>
            <person name="Woyke T."/>
            <person name="Bristow J."/>
            <person name="Eisen J.A."/>
            <person name="Markowitz V."/>
            <person name="Hugenholtz P."/>
            <person name="Kyrpides N.C."/>
            <person name="Klenk H.P."/>
        </authorList>
    </citation>
    <scope>NUCLEOTIDE SEQUENCE [LARGE SCALE GENOMIC DNA]</scope>
    <source>
        <strain evidence="1 2">DSM 12260</strain>
    </source>
</reference>
<evidence type="ECO:0000313" key="2">
    <source>
        <dbReference type="Proteomes" id="UP000005096"/>
    </source>
</evidence>
<dbReference type="PaxDb" id="584708-Apau_1660"/>
<keyword evidence="2" id="KW-1185">Reference proteome</keyword>
<evidence type="ECO:0000313" key="1">
    <source>
        <dbReference type="EMBL" id="EFQ24079.1"/>
    </source>
</evidence>
<proteinExistence type="predicted"/>